<dbReference type="OrthoDB" id="424220at2759"/>
<feature type="domain" description="U-box" evidence="1">
    <location>
        <begin position="2"/>
        <end position="83"/>
    </location>
</feature>
<dbReference type="RefSeq" id="XP_008618250.1">
    <property type="nucleotide sequence ID" value="XM_008620028.1"/>
</dbReference>
<dbReference type="PROSITE" id="PS51698">
    <property type="entry name" value="U_BOX"/>
    <property type="match status" value="1"/>
</dbReference>
<dbReference type="SUPFAM" id="SSF57850">
    <property type="entry name" value="RING/U-box"/>
    <property type="match status" value="1"/>
</dbReference>
<dbReference type="InterPro" id="IPR013083">
    <property type="entry name" value="Znf_RING/FYVE/PHD"/>
</dbReference>
<dbReference type="PANTHER" id="PTHR46573:SF1">
    <property type="entry name" value="WD REPEAT, SAM AND U-BOX DOMAIN-CONTAINING PROTEIN 1"/>
    <property type="match status" value="1"/>
</dbReference>
<dbReference type="SMART" id="SM00504">
    <property type="entry name" value="Ubox"/>
    <property type="match status" value="1"/>
</dbReference>
<sequence length="549" mass="60896">MAPPSAYLCPITQDVMVDPVVTMDGHSYERSAIVRWIQRSQAESRAGVATSPLTNLPLRSTQLIPNLALKKAIAEYKSELDERPAKRYRFNVTIPTDFTAEAAPELRRSAALPQSGLFAYRALQRLALYSKPSVRSVPLPRGLVADEMFFVSERRYAADSNHVFLLLEGGGDESLRGLYVLAQAVSAPAPVGTTVATDLRAQDPVTRAEFVRLDNCSLWLPVSRLAPRALSTQRLLLCPSTDVSVYRNMYTTPSSPVLETLPARTSIVSSAHLTLGNVCFARVSIGRVDGWIQVDTNAVYRRRPSQIAEEAAGRSIPIALLQGDYYLLALNEVQGHGGVGQRVYYFLPNRMAEAVAACTEAGRHLTHAALGPDGQWYLSSVVPGSLYGKCVASDNVPYDFECEMTPECLVAFGNKGRYLLLDKDNSSYDCDGLDFKTADVLNDDPDVITFGFNGSSGFFLKHTNGVVTQNVPRWVREDVLDARPPRGYGSLIWLSLCLEEYVAIYEHAFYATHYVPKAMYDALSAFYSRHHRMRNDRRQLIEDYDELVA</sequence>
<dbReference type="AlphaFoldDB" id="T0Q4M5"/>
<dbReference type="CDD" id="cd16655">
    <property type="entry name" value="RING-Ubox_WDSUB1-like"/>
    <property type="match status" value="1"/>
</dbReference>
<dbReference type="STRING" id="1156394.T0Q4M5"/>
<dbReference type="EMBL" id="JH767195">
    <property type="protein sequence ID" value="EQC28380.1"/>
    <property type="molecule type" value="Genomic_DNA"/>
</dbReference>
<dbReference type="VEuPathDB" id="FungiDB:SDRG_13927"/>
<dbReference type="GO" id="GO:0004842">
    <property type="term" value="F:ubiquitin-protein transferase activity"/>
    <property type="evidence" value="ECO:0007669"/>
    <property type="project" value="InterPro"/>
</dbReference>
<accession>T0Q4M5</accession>
<keyword evidence="3" id="KW-1185">Reference proteome</keyword>
<dbReference type="GO" id="GO:0016567">
    <property type="term" value="P:protein ubiquitination"/>
    <property type="evidence" value="ECO:0007669"/>
    <property type="project" value="InterPro"/>
</dbReference>
<proteinExistence type="predicted"/>
<dbReference type="InterPro" id="IPR052085">
    <property type="entry name" value="WD-SAM-U-box"/>
</dbReference>
<reference evidence="2 3" key="1">
    <citation type="submission" date="2012-04" db="EMBL/GenBank/DDBJ databases">
        <title>The Genome Sequence of Saprolegnia declina VS20.</title>
        <authorList>
            <consortium name="The Broad Institute Genome Sequencing Platform"/>
            <person name="Russ C."/>
            <person name="Nusbaum C."/>
            <person name="Tyler B."/>
            <person name="van West P."/>
            <person name="Dieguez-Uribeondo J."/>
            <person name="de Bruijn I."/>
            <person name="Tripathy S."/>
            <person name="Jiang R."/>
            <person name="Young S.K."/>
            <person name="Zeng Q."/>
            <person name="Gargeya S."/>
            <person name="Fitzgerald M."/>
            <person name="Haas B."/>
            <person name="Abouelleil A."/>
            <person name="Alvarado L."/>
            <person name="Arachchi H.M."/>
            <person name="Berlin A."/>
            <person name="Chapman S.B."/>
            <person name="Goldberg J."/>
            <person name="Griggs A."/>
            <person name="Gujja S."/>
            <person name="Hansen M."/>
            <person name="Howarth C."/>
            <person name="Imamovic A."/>
            <person name="Larimer J."/>
            <person name="McCowen C."/>
            <person name="Montmayeur A."/>
            <person name="Murphy C."/>
            <person name="Neiman D."/>
            <person name="Pearson M."/>
            <person name="Priest M."/>
            <person name="Roberts A."/>
            <person name="Saif S."/>
            <person name="Shea T."/>
            <person name="Sisk P."/>
            <person name="Sykes S."/>
            <person name="Wortman J."/>
            <person name="Nusbaum C."/>
            <person name="Birren B."/>
        </authorList>
    </citation>
    <scope>NUCLEOTIDE SEQUENCE [LARGE SCALE GENOMIC DNA]</scope>
    <source>
        <strain evidence="2 3">VS20</strain>
    </source>
</reference>
<gene>
    <name evidence="2" type="ORF">SDRG_13927</name>
</gene>
<evidence type="ECO:0000313" key="3">
    <source>
        <dbReference type="Proteomes" id="UP000030762"/>
    </source>
</evidence>
<protein>
    <recommendedName>
        <fullName evidence="1">U-box domain-containing protein</fullName>
    </recommendedName>
</protein>
<organism evidence="2 3">
    <name type="scientific">Saprolegnia diclina (strain VS20)</name>
    <dbReference type="NCBI Taxonomy" id="1156394"/>
    <lineage>
        <taxon>Eukaryota</taxon>
        <taxon>Sar</taxon>
        <taxon>Stramenopiles</taxon>
        <taxon>Oomycota</taxon>
        <taxon>Saprolegniomycetes</taxon>
        <taxon>Saprolegniales</taxon>
        <taxon>Saprolegniaceae</taxon>
        <taxon>Saprolegnia</taxon>
    </lineage>
</organism>
<dbReference type="Pfam" id="PF04564">
    <property type="entry name" value="U-box"/>
    <property type="match status" value="1"/>
</dbReference>
<dbReference type="InParanoid" id="T0Q4M5"/>
<dbReference type="OMA" id="SAIVRWI"/>
<dbReference type="InterPro" id="IPR003613">
    <property type="entry name" value="Ubox_domain"/>
</dbReference>
<dbReference type="GeneID" id="19954654"/>
<dbReference type="Gene3D" id="3.30.40.10">
    <property type="entry name" value="Zinc/RING finger domain, C3HC4 (zinc finger)"/>
    <property type="match status" value="1"/>
</dbReference>
<evidence type="ECO:0000259" key="1">
    <source>
        <dbReference type="PROSITE" id="PS51698"/>
    </source>
</evidence>
<dbReference type="Proteomes" id="UP000030762">
    <property type="component" value="Unassembled WGS sequence"/>
</dbReference>
<evidence type="ECO:0000313" key="2">
    <source>
        <dbReference type="EMBL" id="EQC28380.1"/>
    </source>
</evidence>
<name>T0Q4M5_SAPDV</name>
<dbReference type="PANTHER" id="PTHR46573">
    <property type="entry name" value="WD REPEAT, SAM AND U-BOX DOMAIN-CONTAINING PROTEIN 1"/>
    <property type="match status" value="1"/>
</dbReference>